<comment type="caution">
    <text evidence="4">The sequence shown here is derived from an EMBL/GenBank/DDBJ whole genome shotgun (WGS) entry which is preliminary data.</text>
</comment>
<accession>A0A0C2CQX6</accession>
<keyword evidence="2" id="KW-1133">Transmembrane helix</keyword>
<dbReference type="Pfam" id="PF00498">
    <property type="entry name" value="FHA"/>
    <property type="match status" value="1"/>
</dbReference>
<dbReference type="InterPro" id="IPR008984">
    <property type="entry name" value="SMAD_FHA_dom_sf"/>
</dbReference>
<dbReference type="AlphaFoldDB" id="A0A0C2CQX6"/>
<dbReference type="NCBIfam" id="NF033768">
    <property type="entry name" value="myxo_SS_tail"/>
    <property type="match status" value="1"/>
</dbReference>
<name>A0A0C2CQX6_9BACT</name>
<keyword evidence="2" id="KW-0472">Membrane</keyword>
<feature type="transmembrane region" description="Helical" evidence="2">
    <location>
        <begin position="185"/>
        <end position="205"/>
    </location>
</feature>
<proteinExistence type="predicted"/>
<feature type="compositionally biased region" description="Basic and acidic residues" evidence="1">
    <location>
        <begin position="438"/>
        <end position="449"/>
    </location>
</feature>
<evidence type="ECO:0000259" key="3">
    <source>
        <dbReference type="PROSITE" id="PS50006"/>
    </source>
</evidence>
<keyword evidence="2" id="KW-0812">Transmembrane</keyword>
<evidence type="ECO:0000313" key="5">
    <source>
        <dbReference type="Proteomes" id="UP000031599"/>
    </source>
</evidence>
<dbReference type="InterPro" id="IPR049806">
    <property type="entry name" value="MasK-like_C"/>
</dbReference>
<protein>
    <submittedName>
        <fullName evidence="4">Putative abductin-like protein</fullName>
    </submittedName>
</protein>
<dbReference type="EMBL" id="JMCC02000150">
    <property type="protein sequence ID" value="KIG12110.1"/>
    <property type="molecule type" value="Genomic_DNA"/>
</dbReference>
<evidence type="ECO:0000256" key="1">
    <source>
        <dbReference type="SAM" id="MobiDB-lite"/>
    </source>
</evidence>
<dbReference type="SMART" id="SM00240">
    <property type="entry name" value="FHA"/>
    <property type="match status" value="1"/>
</dbReference>
<dbReference type="PROSITE" id="PS50006">
    <property type="entry name" value="FHA_DOMAIN"/>
    <property type="match status" value="1"/>
</dbReference>
<gene>
    <name evidence="4" type="ORF">DB30_02025</name>
</gene>
<reference evidence="4 5" key="1">
    <citation type="submission" date="2014-12" db="EMBL/GenBank/DDBJ databases">
        <title>Genome assembly of Enhygromyxa salina DSM 15201.</title>
        <authorList>
            <person name="Sharma G."/>
            <person name="Subramanian S."/>
        </authorList>
    </citation>
    <scope>NUCLEOTIDE SEQUENCE [LARGE SCALE GENOMIC DNA]</scope>
    <source>
        <strain evidence="4 5">DSM 15201</strain>
    </source>
</reference>
<feature type="domain" description="FHA" evidence="3">
    <location>
        <begin position="31"/>
        <end position="81"/>
    </location>
</feature>
<feature type="region of interest" description="Disordered" evidence="1">
    <location>
        <begin position="431"/>
        <end position="474"/>
    </location>
</feature>
<evidence type="ECO:0000313" key="4">
    <source>
        <dbReference type="EMBL" id="KIG12110.1"/>
    </source>
</evidence>
<dbReference type="CDD" id="cd00060">
    <property type="entry name" value="FHA"/>
    <property type="match status" value="1"/>
</dbReference>
<evidence type="ECO:0000256" key="2">
    <source>
        <dbReference type="SAM" id="Phobius"/>
    </source>
</evidence>
<dbReference type="Gene3D" id="2.60.200.20">
    <property type="match status" value="1"/>
</dbReference>
<dbReference type="Proteomes" id="UP000031599">
    <property type="component" value="Unassembled WGS sequence"/>
</dbReference>
<dbReference type="InterPro" id="IPR000253">
    <property type="entry name" value="FHA_dom"/>
</dbReference>
<organism evidence="4 5">
    <name type="scientific">Enhygromyxa salina</name>
    <dbReference type="NCBI Taxonomy" id="215803"/>
    <lineage>
        <taxon>Bacteria</taxon>
        <taxon>Pseudomonadati</taxon>
        <taxon>Myxococcota</taxon>
        <taxon>Polyangia</taxon>
        <taxon>Nannocystales</taxon>
        <taxon>Nannocystaceae</taxon>
        <taxon>Enhygromyxa</taxon>
    </lineage>
</organism>
<dbReference type="SUPFAM" id="SSF49879">
    <property type="entry name" value="SMAD/FHA domain"/>
    <property type="match status" value="1"/>
</dbReference>
<feature type="transmembrane region" description="Helical" evidence="2">
    <location>
        <begin position="239"/>
        <end position="256"/>
    </location>
</feature>
<sequence>MKNIMASKTISFRIFLNDQLVDTRSFSQEVIKLGRLSSSHLRLEGEAVGRMHAVIEVGATGDVRLIDLGSNSGTLLNGDMIDRSHELASGDKLELGPYRLELTIHDCVAAPVQAEPHARIAPVAPVAPVASMPVAAARAPQPNVSIDLSKVEDSSEEVAEVITTYGRSILDVAHVGQTRSRRRTVLPLMAFGGVLMAGGLGLFGYEVSQPWEQHNAAVAEAQKRHAEAPPAPGLGTGSLGMMLALLGVVPFLGGALRRRDVGLDIFTIGEGSEANFKVTGDGLQDPAASPLISRMNGGYALSFTPAMSGSVELGEHQLSLADLVATGRAQASDGAYHYALPSGAKAKVDHGDIRFNVNLVKRGAIVAGRGEVDWPFWGYFGGTATLATAFYLLMRSMPDDALAMQLADDEASARFASYFHQADEELKAEPIEIDEPMSDEKAQSGETGKRAAGPEGKMGNPKDKSSQGAYAMKGPKNAVPQITRSFDPDVSARSAGILGILATTDKHFLANADGGAFAVGNDDADIWGNLVGVEQAGSYGNAGLGLVGVGRSGGGTAAGLVGMGNTGLLGHGNGNGGLYHGNQGGNGGVVGFGEHTKKIPVPRVGKADVQGAGIDKDMIRRIVRAHLNEVRSCYNSGLTKNPNLQGRVTVQFSIVGTGKVGSSVVQEDTAKDGSVANCIAKAVKRWQFPRVVGGGTAMVTYPFLLQSR</sequence>
<feature type="transmembrane region" description="Helical" evidence="2">
    <location>
        <begin position="376"/>
        <end position="394"/>
    </location>
</feature>